<sequence length="175" mass="19890">MKKILKILVMIIFPIFIFVSCSNFRLSPSSPTPQALKLYYPQPMNNDVKIVSTEAKAYLKTDGEVKDMFENYFKIPVKSNLSTLISKNTKINKLYLNTNENKVYVDFSKEFLDDMNAGGSKELLILKSITNTLGSYYNCNKVYITIDGEPYSSGHVSLDKGESFSVDYDDIEELT</sequence>
<dbReference type="RefSeq" id="WP_061858107.1">
    <property type="nucleotide sequence ID" value="NZ_LTBB01000005.1"/>
</dbReference>
<keyword evidence="1" id="KW-0812">Transmembrane</keyword>
<dbReference type="AlphaFoldDB" id="A0A151ANA9"/>
<keyword evidence="1" id="KW-1133">Transmembrane helix</keyword>
<name>A0A151ANA9_9CLOT</name>
<feature type="transmembrane region" description="Helical" evidence="1">
    <location>
        <begin position="7"/>
        <end position="26"/>
    </location>
</feature>
<dbReference type="EMBL" id="LTBB01000005">
    <property type="protein sequence ID" value="KYH29099.1"/>
    <property type="molecule type" value="Genomic_DNA"/>
</dbReference>
<dbReference type="STRING" id="1121305.CLCOL_12350"/>
<evidence type="ECO:0000313" key="4">
    <source>
        <dbReference type="Proteomes" id="UP000075374"/>
    </source>
</evidence>
<evidence type="ECO:0000259" key="2">
    <source>
        <dbReference type="SMART" id="SM00909"/>
    </source>
</evidence>
<keyword evidence="1" id="KW-0472">Membrane</keyword>
<keyword evidence="4" id="KW-1185">Reference proteome</keyword>
<dbReference type="PROSITE" id="PS51257">
    <property type="entry name" value="PROKAR_LIPOPROTEIN"/>
    <property type="match status" value="1"/>
</dbReference>
<evidence type="ECO:0000313" key="3">
    <source>
        <dbReference type="EMBL" id="KYH29099.1"/>
    </source>
</evidence>
<dbReference type="SMART" id="SM00909">
    <property type="entry name" value="Germane"/>
    <property type="match status" value="1"/>
</dbReference>
<accession>A0A151ANA9</accession>
<protein>
    <submittedName>
        <fullName evidence="3">Sporulation and spore germination</fullName>
    </submittedName>
</protein>
<proteinExistence type="predicted"/>
<reference evidence="3 4" key="1">
    <citation type="submission" date="2016-02" db="EMBL/GenBank/DDBJ databases">
        <title>Genome sequence of Clostridium colicanis DSM 13634.</title>
        <authorList>
            <person name="Poehlein A."/>
            <person name="Daniel R."/>
        </authorList>
    </citation>
    <scope>NUCLEOTIDE SEQUENCE [LARGE SCALE GENOMIC DNA]</scope>
    <source>
        <strain evidence="3 4">DSM 13634</strain>
    </source>
</reference>
<comment type="caution">
    <text evidence="3">The sequence shown here is derived from an EMBL/GenBank/DDBJ whole genome shotgun (WGS) entry which is preliminary data.</text>
</comment>
<organism evidence="3 4">
    <name type="scientific">Clostridium colicanis DSM 13634</name>
    <dbReference type="NCBI Taxonomy" id="1121305"/>
    <lineage>
        <taxon>Bacteria</taxon>
        <taxon>Bacillati</taxon>
        <taxon>Bacillota</taxon>
        <taxon>Clostridia</taxon>
        <taxon>Eubacteriales</taxon>
        <taxon>Clostridiaceae</taxon>
        <taxon>Clostridium</taxon>
    </lineage>
</organism>
<dbReference type="PATRIC" id="fig|1121305.3.peg.1238"/>
<gene>
    <name evidence="3" type="ORF">CLCOL_12350</name>
</gene>
<dbReference type="Pfam" id="PF10646">
    <property type="entry name" value="Germane"/>
    <property type="match status" value="1"/>
</dbReference>
<dbReference type="InterPro" id="IPR019606">
    <property type="entry name" value="GerMN"/>
</dbReference>
<dbReference type="Proteomes" id="UP000075374">
    <property type="component" value="Unassembled WGS sequence"/>
</dbReference>
<feature type="domain" description="GerMN" evidence="2">
    <location>
        <begin position="65"/>
        <end position="155"/>
    </location>
</feature>
<evidence type="ECO:0000256" key="1">
    <source>
        <dbReference type="SAM" id="Phobius"/>
    </source>
</evidence>